<reference evidence="3" key="3">
    <citation type="submission" date="2024-02" db="EMBL/GenBank/DDBJ databases">
        <title>Comparative genomics of Cryptococcus and Kwoniella reveals pathogenesis evolution and contrasting modes of karyotype evolution via chromosome fusion or intercentromeric recombination.</title>
        <authorList>
            <person name="Coelho M.A."/>
            <person name="David-Palma M."/>
            <person name="Shea T."/>
            <person name="Bowers K."/>
            <person name="McGinley-Smith S."/>
            <person name="Mohammad A.W."/>
            <person name="Gnirke A."/>
            <person name="Yurkov A.M."/>
            <person name="Nowrousian M."/>
            <person name="Sun S."/>
            <person name="Cuomo C.A."/>
            <person name="Heitman J."/>
        </authorList>
    </citation>
    <scope>NUCLEOTIDE SEQUENCE</scope>
    <source>
        <strain evidence="3">CBS 10117</strain>
    </source>
</reference>
<evidence type="ECO:0000256" key="1">
    <source>
        <dbReference type="SAM" id="MobiDB-lite"/>
    </source>
</evidence>
<dbReference type="VEuPathDB" id="FungiDB:I303_04678"/>
<keyword evidence="4" id="KW-1185">Reference proteome</keyword>
<proteinExistence type="predicted"/>
<sequence length="222" mass="23803">MGPSRPSSTNKSALSDTTSTRLALGDTQLVYKNMQFSGDAAERATYLHLIGAKDVDVSKFNHDSFTYDRRMGDGTSEKTKVYISETPTADGETHFTFSLRSADDGYMTSGTAKDVLSGGEHKEFSRDFRDAFNKWLSSRAESNTASRRGSSFMGKAPKTRCAPAASITSSEAADDIETGGENGELRAAFDNWLSSRASSGLGHSSMGRASDDGTTPSIISVM</sequence>
<protein>
    <submittedName>
        <fullName evidence="2">Uncharacterized protein</fullName>
    </submittedName>
</protein>
<reference evidence="2" key="1">
    <citation type="submission" date="2013-07" db="EMBL/GenBank/DDBJ databases">
        <title>The Genome Sequence of Cryptococcus dejecticola CBS10117.</title>
        <authorList>
            <consortium name="The Broad Institute Genome Sequencing Platform"/>
            <person name="Cuomo C."/>
            <person name="Litvintseva A."/>
            <person name="Chen Y."/>
            <person name="Heitman J."/>
            <person name="Sun S."/>
            <person name="Springer D."/>
            <person name="Dromer F."/>
            <person name="Young S.K."/>
            <person name="Zeng Q."/>
            <person name="Gargeya S."/>
            <person name="Fitzgerald M."/>
            <person name="Abouelleil A."/>
            <person name="Alvarado L."/>
            <person name="Berlin A.M."/>
            <person name="Chapman S.B."/>
            <person name="Dewar J."/>
            <person name="Goldberg J."/>
            <person name="Griggs A."/>
            <person name="Gujja S."/>
            <person name="Hansen M."/>
            <person name="Howarth C."/>
            <person name="Imamovic A."/>
            <person name="Larimer J."/>
            <person name="McCowan C."/>
            <person name="Murphy C."/>
            <person name="Pearson M."/>
            <person name="Priest M."/>
            <person name="Roberts A."/>
            <person name="Saif S."/>
            <person name="Shea T."/>
            <person name="Sykes S."/>
            <person name="Wortman J."/>
            <person name="Nusbaum C."/>
            <person name="Birren B."/>
        </authorList>
    </citation>
    <scope>NUCLEOTIDE SEQUENCE [LARGE SCALE GENOMIC DNA]</scope>
    <source>
        <strain evidence="2">CBS 10117</strain>
    </source>
</reference>
<dbReference type="AlphaFoldDB" id="A0A1A6A5L6"/>
<accession>A0A1A6A5L6</accession>
<evidence type="ECO:0000313" key="3">
    <source>
        <dbReference type="EMBL" id="WWC61762.1"/>
    </source>
</evidence>
<dbReference type="Proteomes" id="UP000078595">
    <property type="component" value="Chromosome 5"/>
</dbReference>
<name>A0A1A6A5L6_9TREE</name>
<dbReference type="EMBL" id="KI894031">
    <property type="protein sequence ID" value="OBR85343.1"/>
    <property type="molecule type" value="Genomic_DNA"/>
</dbReference>
<dbReference type="EMBL" id="CP144534">
    <property type="protein sequence ID" value="WWC61762.1"/>
    <property type="molecule type" value="Genomic_DNA"/>
</dbReference>
<dbReference type="RefSeq" id="XP_018263185.1">
    <property type="nucleotide sequence ID" value="XM_018407974.1"/>
</dbReference>
<feature type="region of interest" description="Disordered" evidence="1">
    <location>
        <begin position="146"/>
        <end position="178"/>
    </location>
</feature>
<dbReference type="GeneID" id="28968377"/>
<feature type="region of interest" description="Disordered" evidence="1">
    <location>
        <begin position="199"/>
        <end position="222"/>
    </location>
</feature>
<evidence type="ECO:0000313" key="4">
    <source>
        <dbReference type="Proteomes" id="UP000078595"/>
    </source>
</evidence>
<reference evidence="3" key="2">
    <citation type="submission" date="2013-07" db="EMBL/GenBank/DDBJ databases">
        <authorList>
            <consortium name="The Broad Institute Genome Sequencing Platform"/>
            <person name="Cuomo C."/>
            <person name="Litvintseva A."/>
            <person name="Chen Y."/>
            <person name="Heitman J."/>
            <person name="Sun S."/>
            <person name="Springer D."/>
            <person name="Dromer F."/>
            <person name="Young S.K."/>
            <person name="Zeng Q."/>
            <person name="Gargeya S."/>
            <person name="Fitzgerald M."/>
            <person name="Abouelleil A."/>
            <person name="Alvarado L."/>
            <person name="Berlin A.M."/>
            <person name="Chapman S.B."/>
            <person name="Dewar J."/>
            <person name="Goldberg J."/>
            <person name="Griggs A."/>
            <person name="Gujja S."/>
            <person name="Hansen M."/>
            <person name="Howarth C."/>
            <person name="Imamovic A."/>
            <person name="Larimer J."/>
            <person name="McCowan C."/>
            <person name="Murphy C."/>
            <person name="Pearson M."/>
            <person name="Priest M."/>
            <person name="Roberts A."/>
            <person name="Saif S."/>
            <person name="Shea T."/>
            <person name="Sykes S."/>
            <person name="Wortman J."/>
            <person name="Nusbaum C."/>
            <person name="Birren B."/>
        </authorList>
    </citation>
    <scope>NUCLEOTIDE SEQUENCE</scope>
    <source>
        <strain evidence="3">CBS 10117</strain>
    </source>
</reference>
<gene>
    <name evidence="2" type="ORF">I303_04678</name>
    <name evidence="3" type="ORF">I303_104347</name>
</gene>
<organism evidence="2">
    <name type="scientific">Kwoniella dejecticola CBS 10117</name>
    <dbReference type="NCBI Taxonomy" id="1296121"/>
    <lineage>
        <taxon>Eukaryota</taxon>
        <taxon>Fungi</taxon>
        <taxon>Dikarya</taxon>
        <taxon>Basidiomycota</taxon>
        <taxon>Agaricomycotina</taxon>
        <taxon>Tremellomycetes</taxon>
        <taxon>Tremellales</taxon>
        <taxon>Cryptococcaceae</taxon>
        <taxon>Kwoniella</taxon>
    </lineage>
</organism>
<dbReference type="KEGG" id="kdj:28968377"/>
<feature type="compositionally biased region" description="Polar residues" evidence="1">
    <location>
        <begin position="212"/>
        <end position="222"/>
    </location>
</feature>
<evidence type="ECO:0000313" key="2">
    <source>
        <dbReference type="EMBL" id="OBR85343.1"/>
    </source>
</evidence>